<dbReference type="EMBL" id="QGTQ01000010">
    <property type="protein sequence ID" value="PWW01211.1"/>
    <property type="molecule type" value="Genomic_DNA"/>
</dbReference>
<name>A0A2V2YT59_9BACL</name>
<dbReference type="OrthoDB" id="2625172at2"/>
<organism evidence="1 2">
    <name type="scientific">Paenibacillus cellulosilyticus</name>
    <dbReference type="NCBI Taxonomy" id="375489"/>
    <lineage>
        <taxon>Bacteria</taxon>
        <taxon>Bacillati</taxon>
        <taxon>Bacillota</taxon>
        <taxon>Bacilli</taxon>
        <taxon>Bacillales</taxon>
        <taxon>Paenibacillaceae</taxon>
        <taxon>Paenibacillus</taxon>
    </lineage>
</organism>
<reference evidence="1 2" key="1">
    <citation type="submission" date="2018-05" db="EMBL/GenBank/DDBJ databases">
        <title>Genomic Encyclopedia of Type Strains, Phase III (KMG-III): the genomes of soil and plant-associated and newly described type strains.</title>
        <authorList>
            <person name="Whitman W."/>
        </authorList>
    </citation>
    <scope>NUCLEOTIDE SEQUENCE [LARGE SCALE GENOMIC DNA]</scope>
    <source>
        <strain evidence="1 2">CECT 5696</strain>
    </source>
</reference>
<evidence type="ECO:0000313" key="1">
    <source>
        <dbReference type="EMBL" id="PWW01211.1"/>
    </source>
</evidence>
<evidence type="ECO:0000313" key="2">
    <source>
        <dbReference type="Proteomes" id="UP000246635"/>
    </source>
</evidence>
<accession>A0A2V2YT59</accession>
<dbReference type="RefSeq" id="WP_110044703.1">
    <property type="nucleotide sequence ID" value="NZ_CP054613.1"/>
</dbReference>
<keyword evidence="2" id="KW-1185">Reference proteome</keyword>
<gene>
    <name evidence="1" type="ORF">DFQ01_110101</name>
</gene>
<proteinExistence type="predicted"/>
<dbReference type="Proteomes" id="UP000246635">
    <property type="component" value="Unassembled WGS sequence"/>
</dbReference>
<comment type="caution">
    <text evidence="1">The sequence shown here is derived from an EMBL/GenBank/DDBJ whole genome shotgun (WGS) entry which is preliminary data.</text>
</comment>
<dbReference type="AlphaFoldDB" id="A0A2V2YT59"/>
<protein>
    <submittedName>
        <fullName evidence="1">Uncharacterized protein</fullName>
    </submittedName>
</protein>
<sequence length="83" mass="9418">MNTLVVLIGLALVVMHRFADRITIPRWVWPSVGLFLLFMLIQNAPSAFQTIGQQGRAWWPVVQDLATDMLDGLRNLVKQAQET</sequence>